<reference evidence="2" key="1">
    <citation type="submission" date="2018-05" db="EMBL/GenBank/DDBJ databases">
        <title>Draft genome of Mucuna pruriens seed.</title>
        <authorList>
            <person name="Nnadi N.E."/>
            <person name="Vos R."/>
            <person name="Hasami M.H."/>
            <person name="Devisetty U.K."/>
            <person name="Aguiy J.C."/>
        </authorList>
    </citation>
    <scope>NUCLEOTIDE SEQUENCE [LARGE SCALE GENOMIC DNA]</scope>
    <source>
        <strain evidence="2">JCA_2017</strain>
    </source>
</reference>
<dbReference type="EMBL" id="QJKJ01003755">
    <property type="protein sequence ID" value="RDX97016.1"/>
    <property type="molecule type" value="Genomic_DNA"/>
</dbReference>
<sequence length="178" mass="20892">MKWNKEFQEAFNKVKQYLETPPILVPTIPRKPLILYLTMLEESMGYVLGKQDASGKKEQAIYYLSKKFTNYEQRLGFNYTNNMAEYEACAMGITMAIKHQVKKLKFFGNSVLVIYQLREEWDMRDANEHFNKIAFHYVSQDENQMADALATLSSMLLVNKEQEMTIQARHQTKMAHCQ</sequence>
<evidence type="ECO:0000313" key="3">
    <source>
        <dbReference type="Proteomes" id="UP000257109"/>
    </source>
</evidence>
<protein>
    <recommendedName>
        <fullName evidence="1">Reverse transcriptase/retrotransposon-derived protein RNase H-like domain-containing protein</fullName>
    </recommendedName>
</protein>
<comment type="caution">
    <text evidence="2">The sequence shown here is derived from an EMBL/GenBank/DDBJ whole genome shotgun (WGS) entry which is preliminary data.</text>
</comment>
<dbReference type="Gene3D" id="3.30.420.10">
    <property type="entry name" value="Ribonuclease H-like superfamily/Ribonuclease H"/>
    <property type="match status" value="1"/>
</dbReference>
<proteinExistence type="predicted"/>
<dbReference type="InterPro" id="IPR036397">
    <property type="entry name" value="RNaseH_sf"/>
</dbReference>
<dbReference type="PANTHER" id="PTHR48475:SF1">
    <property type="entry name" value="RNASE H TYPE-1 DOMAIN-CONTAINING PROTEIN"/>
    <property type="match status" value="1"/>
</dbReference>
<dbReference type="AlphaFoldDB" id="A0A371H2X1"/>
<dbReference type="Proteomes" id="UP000257109">
    <property type="component" value="Unassembled WGS sequence"/>
</dbReference>
<dbReference type="GO" id="GO:0003676">
    <property type="term" value="F:nucleic acid binding"/>
    <property type="evidence" value="ECO:0007669"/>
    <property type="project" value="InterPro"/>
</dbReference>
<gene>
    <name evidence="2" type="ORF">CR513_20262</name>
</gene>
<name>A0A371H2X1_MUCPR</name>
<evidence type="ECO:0000313" key="2">
    <source>
        <dbReference type="EMBL" id="RDX97016.1"/>
    </source>
</evidence>
<organism evidence="2 3">
    <name type="scientific">Mucuna pruriens</name>
    <name type="common">Velvet bean</name>
    <name type="synonym">Dolichos pruriens</name>
    <dbReference type="NCBI Taxonomy" id="157652"/>
    <lineage>
        <taxon>Eukaryota</taxon>
        <taxon>Viridiplantae</taxon>
        <taxon>Streptophyta</taxon>
        <taxon>Embryophyta</taxon>
        <taxon>Tracheophyta</taxon>
        <taxon>Spermatophyta</taxon>
        <taxon>Magnoliopsida</taxon>
        <taxon>eudicotyledons</taxon>
        <taxon>Gunneridae</taxon>
        <taxon>Pentapetalae</taxon>
        <taxon>rosids</taxon>
        <taxon>fabids</taxon>
        <taxon>Fabales</taxon>
        <taxon>Fabaceae</taxon>
        <taxon>Papilionoideae</taxon>
        <taxon>50 kb inversion clade</taxon>
        <taxon>NPAAA clade</taxon>
        <taxon>indigoferoid/millettioid clade</taxon>
        <taxon>Phaseoleae</taxon>
        <taxon>Mucuna</taxon>
    </lineage>
</organism>
<dbReference type="InterPro" id="IPR043502">
    <property type="entry name" value="DNA/RNA_pol_sf"/>
</dbReference>
<feature type="non-terminal residue" evidence="2">
    <location>
        <position position="1"/>
    </location>
</feature>
<dbReference type="InterPro" id="IPR041577">
    <property type="entry name" value="RT_RNaseH_2"/>
</dbReference>
<dbReference type="PANTHER" id="PTHR48475">
    <property type="entry name" value="RIBONUCLEASE H"/>
    <property type="match status" value="1"/>
</dbReference>
<dbReference type="SUPFAM" id="SSF56672">
    <property type="entry name" value="DNA/RNA polymerases"/>
    <property type="match status" value="1"/>
</dbReference>
<dbReference type="Pfam" id="PF17919">
    <property type="entry name" value="RT_RNaseH_2"/>
    <property type="match status" value="1"/>
</dbReference>
<feature type="domain" description="Reverse transcriptase/retrotransposon-derived protein RNase H-like" evidence="1">
    <location>
        <begin position="3"/>
        <end position="84"/>
    </location>
</feature>
<dbReference type="OrthoDB" id="1730596at2759"/>
<evidence type="ECO:0000259" key="1">
    <source>
        <dbReference type="Pfam" id="PF17919"/>
    </source>
</evidence>
<keyword evidence="3" id="KW-1185">Reference proteome</keyword>
<accession>A0A371H2X1</accession>